<sequence>MTSGRQRTGAAVLRIQFTAEDLARTRPATRPDPMWEIVFSLHRLQTAQGRWAFADWLRDARTALAGTALGIAVRKLLIPVLPRAAYFPDFVTPHEANEGLDRALAAILDTPPARVRDEIGQLDRRVGAPNWAPRLAERQFREEFVGALRVHHEALIAPYSDRMQAGFESERALGTRALPDGGLTGLLSGLAPAVRWRPPVLEVEYAADPERRLGAPACCGLRLSSTVESVGRP</sequence>
<comment type="caution">
    <text evidence="1">The sequence shown here is derived from an EMBL/GenBank/DDBJ whole genome shotgun (WGS) entry which is preliminary data.</text>
</comment>
<evidence type="ECO:0000313" key="2">
    <source>
        <dbReference type="Proteomes" id="UP001596263"/>
    </source>
</evidence>
<proteinExistence type="predicted"/>
<evidence type="ECO:0008006" key="3">
    <source>
        <dbReference type="Google" id="ProtNLM"/>
    </source>
</evidence>
<evidence type="ECO:0000313" key="1">
    <source>
        <dbReference type="EMBL" id="MFC5218792.1"/>
    </source>
</evidence>
<organism evidence="1 2">
    <name type="scientific">Streptomyces coerulescens</name>
    <dbReference type="NCBI Taxonomy" id="29304"/>
    <lineage>
        <taxon>Bacteria</taxon>
        <taxon>Bacillati</taxon>
        <taxon>Actinomycetota</taxon>
        <taxon>Actinomycetes</taxon>
        <taxon>Kitasatosporales</taxon>
        <taxon>Streptomycetaceae</taxon>
        <taxon>Streptomyces</taxon>
    </lineage>
</organism>
<protein>
    <recommendedName>
        <fullName evidence="3">Transcriptional regulator</fullName>
    </recommendedName>
</protein>
<dbReference type="Proteomes" id="UP001596263">
    <property type="component" value="Unassembled WGS sequence"/>
</dbReference>
<dbReference type="RefSeq" id="WP_380861915.1">
    <property type="nucleotide sequence ID" value="NZ_JBHSKM010000025.1"/>
</dbReference>
<dbReference type="EMBL" id="JBHSKM010000025">
    <property type="protein sequence ID" value="MFC5218792.1"/>
    <property type="molecule type" value="Genomic_DNA"/>
</dbReference>
<reference evidence="2" key="1">
    <citation type="journal article" date="2019" name="Int. J. Syst. Evol. Microbiol.">
        <title>The Global Catalogue of Microorganisms (GCM) 10K type strain sequencing project: providing services to taxonomists for standard genome sequencing and annotation.</title>
        <authorList>
            <consortium name="The Broad Institute Genomics Platform"/>
            <consortium name="The Broad Institute Genome Sequencing Center for Infectious Disease"/>
            <person name="Wu L."/>
            <person name="Ma J."/>
        </authorList>
    </citation>
    <scope>NUCLEOTIDE SEQUENCE [LARGE SCALE GENOMIC DNA]</scope>
    <source>
        <strain evidence="2">KCTC 42586</strain>
    </source>
</reference>
<accession>A0ABW0CV92</accession>
<name>A0ABW0CV92_STRCD</name>
<keyword evidence="2" id="KW-1185">Reference proteome</keyword>
<gene>
    <name evidence="1" type="ORF">ACFPQ9_33595</name>
</gene>